<evidence type="ECO:0000313" key="1">
    <source>
        <dbReference type="EMBL" id="RBP13143.1"/>
    </source>
</evidence>
<sequence length="161" mass="18104">MAKDRYDRKYGHAVDTAGAIARALERAYKQGYADARDDPVRPTPEVSEEGPLEWLLIPPRPRNAFWSCCLFTFGRRGDQYRNGYLEPEVTERGTLGWRLVVAGIKPDKVIGASSIQPLVKLGLLEADPAEPHRLTVSVRGRSTWERFLDSGGRYPEDLTGF</sequence>
<organism evidence="1 2">
    <name type="scientific">Roseiarcus fermentans</name>
    <dbReference type="NCBI Taxonomy" id="1473586"/>
    <lineage>
        <taxon>Bacteria</taxon>
        <taxon>Pseudomonadati</taxon>
        <taxon>Pseudomonadota</taxon>
        <taxon>Alphaproteobacteria</taxon>
        <taxon>Hyphomicrobiales</taxon>
        <taxon>Roseiarcaceae</taxon>
        <taxon>Roseiarcus</taxon>
    </lineage>
</organism>
<reference evidence="1 2" key="1">
    <citation type="submission" date="2018-06" db="EMBL/GenBank/DDBJ databases">
        <title>Genomic Encyclopedia of Type Strains, Phase IV (KMG-IV): sequencing the most valuable type-strain genomes for metagenomic binning, comparative biology and taxonomic classification.</title>
        <authorList>
            <person name="Goeker M."/>
        </authorList>
    </citation>
    <scope>NUCLEOTIDE SEQUENCE [LARGE SCALE GENOMIC DNA]</scope>
    <source>
        <strain evidence="1 2">DSM 24875</strain>
    </source>
</reference>
<name>A0A366FEP3_9HYPH</name>
<gene>
    <name evidence="1" type="ORF">DFR50_112112</name>
</gene>
<protein>
    <submittedName>
        <fullName evidence="1">Uncharacterized protein</fullName>
    </submittedName>
</protein>
<dbReference type="EMBL" id="QNRK01000012">
    <property type="protein sequence ID" value="RBP13143.1"/>
    <property type="molecule type" value="Genomic_DNA"/>
</dbReference>
<dbReference type="AlphaFoldDB" id="A0A366FEP3"/>
<keyword evidence="2" id="KW-1185">Reference proteome</keyword>
<evidence type="ECO:0000313" key="2">
    <source>
        <dbReference type="Proteomes" id="UP000253529"/>
    </source>
</evidence>
<comment type="caution">
    <text evidence="1">The sequence shown here is derived from an EMBL/GenBank/DDBJ whole genome shotgun (WGS) entry which is preliminary data.</text>
</comment>
<dbReference type="Proteomes" id="UP000253529">
    <property type="component" value="Unassembled WGS sequence"/>
</dbReference>
<proteinExistence type="predicted"/>
<dbReference type="RefSeq" id="WP_245427690.1">
    <property type="nucleotide sequence ID" value="NZ_QNRK01000012.1"/>
</dbReference>
<accession>A0A366FEP3</accession>